<evidence type="ECO:0000313" key="3">
    <source>
        <dbReference type="Proteomes" id="UP000001353"/>
    </source>
</evidence>
<dbReference type="InterPro" id="IPR011088">
    <property type="entry name" value="Phage_phiNM3_A0EWY4"/>
</dbReference>
<dbReference type="KEGG" id="rli:RLO149_c001420"/>
<keyword evidence="1" id="KW-0812">Transmembrane</keyword>
<sequence length="216" mass="25315">MMFYVKWVFILVFWGLIGSFLHYTLPQVDIVRITDTYEKRETPGTNSIFWSRGGAGTGEDATGRDVFFIQTRMVNDRIMVYRNEDTGWSWPPYLKFDTSNLQAEAADLRSTSGDPQYAAVRHYGWRIEFLSVFPNAVSVWPVDGPDASKPLPWVNGIILAILGFFGFAIWRRWRRFREARIDPKLEELQDSWEATEDAMAEKRSRLRRWWAMRASR</sequence>
<organism evidence="2 3">
    <name type="scientific">Roseobacter litoralis (strain ATCC 49566 / DSM 6996 / JCM 21268 / NBRC 15278 / OCh 149)</name>
    <dbReference type="NCBI Taxonomy" id="391595"/>
    <lineage>
        <taxon>Bacteria</taxon>
        <taxon>Pseudomonadati</taxon>
        <taxon>Pseudomonadota</taxon>
        <taxon>Alphaproteobacteria</taxon>
        <taxon>Rhodobacterales</taxon>
        <taxon>Roseobacteraceae</taxon>
        <taxon>Roseobacter</taxon>
    </lineage>
</organism>
<keyword evidence="1" id="KW-1133">Transmembrane helix</keyword>
<feature type="transmembrane region" description="Helical" evidence="1">
    <location>
        <begin position="151"/>
        <end position="170"/>
    </location>
</feature>
<name>F7ZEU3_ROSLO</name>
<dbReference type="EMBL" id="CP002623">
    <property type="protein sequence ID" value="AEI92174.1"/>
    <property type="molecule type" value="Genomic_DNA"/>
</dbReference>
<dbReference type="STRING" id="391595.RLO149_c001420"/>
<dbReference type="AlphaFoldDB" id="F7ZEU3"/>
<reference evidence="2 3" key="1">
    <citation type="journal article" date="2011" name="BMC Genomics">
        <title>Comparative genome analysis and genome-guided physiological analysis of Roseobacter litoralis.</title>
        <authorList>
            <person name="Kalhoefer D."/>
            <person name="Thole S."/>
            <person name="Voget S."/>
            <person name="Lehmann R."/>
            <person name="Liesegang H."/>
            <person name="Wollher A."/>
            <person name="Daniel R."/>
            <person name="Simon M."/>
            <person name="Brinkhoff T."/>
        </authorList>
    </citation>
    <scope>NUCLEOTIDE SEQUENCE [LARGE SCALE GENOMIC DNA]</scope>
    <source>
        <strain evidence="3">ATCC 49566 / DSM 6996 / JCM 21268 / NBRC 15278 / OCh 149</strain>
    </source>
</reference>
<dbReference type="eggNOG" id="ENOG5032VK6">
    <property type="taxonomic scope" value="Bacteria"/>
</dbReference>
<dbReference type="HOGENOM" id="CLU_112460_0_0_5"/>
<keyword evidence="3" id="KW-1185">Reference proteome</keyword>
<accession>F7ZEU3</accession>
<evidence type="ECO:0000256" key="1">
    <source>
        <dbReference type="SAM" id="Phobius"/>
    </source>
</evidence>
<evidence type="ECO:0000313" key="2">
    <source>
        <dbReference type="EMBL" id="AEI92174.1"/>
    </source>
</evidence>
<evidence type="ECO:0008006" key="4">
    <source>
        <dbReference type="Google" id="ProtNLM"/>
    </source>
</evidence>
<dbReference type="Proteomes" id="UP000001353">
    <property type="component" value="Chromosome"/>
</dbReference>
<keyword evidence="1" id="KW-0472">Membrane</keyword>
<dbReference type="Pfam" id="PF07509">
    <property type="entry name" value="DUF1523"/>
    <property type="match status" value="1"/>
</dbReference>
<protein>
    <recommendedName>
        <fullName evidence="4">DUF1523 family protein</fullName>
    </recommendedName>
</protein>
<proteinExistence type="predicted"/>
<gene>
    <name evidence="2" type="ordered locus">RLO149_c001420</name>
</gene>